<dbReference type="EMBL" id="CADCVU010000019">
    <property type="protein sequence ID" value="CAA9482064.1"/>
    <property type="molecule type" value="Genomic_DNA"/>
</dbReference>
<gene>
    <name evidence="2" type="ORF">AVDCRST_MAG45-227</name>
</gene>
<feature type="region of interest" description="Disordered" evidence="1">
    <location>
        <begin position="106"/>
        <end position="170"/>
    </location>
</feature>
<feature type="region of interest" description="Disordered" evidence="1">
    <location>
        <begin position="185"/>
        <end position="210"/>
    </location>
</feature>
<name>A0A6J4S0F5_9ACTN</name>
<feature type="compositionally biased region" description="Low complexity" evidence="1">
    <location>
        <begin position="106"/>
        <end position="119"/>
    </location>
</feature>
<evidence type="ECO:0000256" key="1">
    <source>
        <dbReference type="SAM" id="MobiDB-lite"/>
    </source>
</evidence>
<feature type="non-terminal residue" evidence="2">
    <location>
        <position position="359"/>
    </location>
</feature>
<feature type="non-terminal residue" evidence="2">
    <location>
        <position position="1"/>
    </location>
</feature>
<proteinExistence type="predicted"/>
<organism evidence="2">
    <name type="scientific">uncultured Solirubrobacterales bacterium</name>
    <dbReference type="NCBI Taxonomy" id="768556"/>
    <lineage>
        <taxon>Bacteria</taxon>
        <taxon>Bacillati</taxon>
        <taxon>Actinomycetota</taxon>
        <taxon>Thermoleophilia</taxon>
        <taxon>Solirubrobacterales</taxon>
        <taxon>environmental samples</taxon>
    </lineage>
</organism>
<accession>A0A6J4S0F5</accession>
<sequence>DSSSDGGRGSPGAKAWFEPAVLARRGRRLRAPGPQAQRSRSGHLGRPLPSAARRDVPRARGLLPAHARALGARCRVPAAQLHRLPRLRSRVVPALEASEPVGRTSHGAARVLALRGLAPRPRRPPRHCRRPRPPRGRRPPDADRRRVRGDDAHPAARVSAVSQPARDVRDRTGLCARRAAALRAPLRAAADPPQRHAHQSRDRRRGRPGLLADRVEGVPDRAVARGADGRRGGRVAVLRPASVRGRLLGEHRRLELRRRGPARQLLPQAPAGAALLHRQHRLSPRAPPERAHPQLQPSACSRREPDLPRRADPLAVGRPAYRPAQAVGRGSRPARDLRRGARPERRRPRRARSPARIRL</sequence>
<feature type="region of interest" description="Disordered" evidence="1">
    <location>
        <begin position="282"/>
        <end position="359"/>
    </location>
</feature>
<evidence type="ECO:0000313" key="2">
    <source>
        <dbReference type="EMBL" id="CAA9482064.1"/>
    </source>
</evidence>
<feature type="compositionally biased region" description="Basic residues" evidence="1">
    <location>
        <begin position="344"/>
        <end position="359"/>
    </location>
</feature>
<feature type="compositionally biased region" description="Basic and acidic residues" evidence="1">
    <location>
        <begin position="301"/>
        <end position="312"/>
    </location>
</feature>
<reference evidence="2" key="1">
    <citation type="submission" date="2020-02" db="EMBL/GenBank/DDBJ databases">
        <authorList>
            <person name="Meier V. D."/>
        </authorList>
    </citation>
    <scope>NUCLEOTIDE SEQUENCE</scope>
    <source>
        <strain evidence="2">AVDCRST_MAG45</strain>
    </source>
</reference>
<dbReference type="AlphaFoldDB" id="A0A6J4S0F5"/>
<feature type="compositionally biased region" description="Basic and acidic residues" evidence="1">
    <location>
        <begin position="138"/>
        <end position="154"/>
    </location>
</feature>
<feature type="region of interest" description="Disordered" evidence="1">
    <location>
        <begin position="1"/>
        <end position="59"/>
    </location>
</feature>
<protein>
    <submittedName>
        <fullName evidence="2">Fatty acid desaturase</fullName>
    </submittedName>
</protein>
<feature type="compositionally biased region" description="Basic residues" evidence="1">
    <location>
        <begin position="120"/>
        <end position="137"/>
    </location>
</feature>
<feature type="compositionally biased region" description="Basic and acidic residues" evidence="1">
    <location>
        <begin position="333"/>
        <end position="343"/>
    </location>
</feature>
<feature type="compositionally biased region" description="Basic residues" evidence="1">
    <location>
        <begin position="195"/>
        <end position="207"/>
    </location>
</feature>
<feature type="compositionally biased region" description="Gly residues" evidence="1">
    <location>
        <begin position="1"/>
        <end position="10"/>
    </location>
</feature>